<comment type="caution">
    <text evidence="1">The sequence shown here is derived from an EMBL/GenBank/DDBJ whole genome shotgun (WGS) entry which is preliminary data.</text>
</comment>
<proteinExistence type="predicted"/>
<dbReference type="Proteomes" id="UP000784294">
    <property type="component" value="Unassembled WGS sequence"/>
</dbReference>
<name>A0A448X7S8_9PLAT</name>
<keyword evidence="2" id="KW-1185">Reference proteome</keyword>
<evidence type="ECO:0000313" key="1">
    <source>
        <dbReference type="EMBL" id="VEL30245.1"/>
    </source>
</evidence>
<protein>
    <submittedName>
        <fullName evidence="1">Uncharacterized protein</fullName>
    </submittedName>
</protein>
<accession>A0A448X7S8</accession>
<sequence length="57" mass="6362">MTYDDADDENEAVLNRSSCMGKRALVKSGILGDHQKFRITLKCFVRAVAIASLHPIR</sequence>
<reference evidence="1" key="1">
    <citation type="submission" date="2018-11" db="EMBL/GenBank/DDBJ databases">
        <authorList>
            <consortium name="Pathogen Informatics"/>
        </authorList>
    </citation>
    <scope>NUCLEOTIDE SEQUENCE</scope>
</reference>
<dbReference type="AlphaFoldDB" id="A0A448X7S8"/>
<organism evidence="1 2">
    <name type="scientific">Protopolystoma xenopodis</name>
    <dbReference type="NCBI Taxonomy" id="117903"/>
    <lineage>
        <taxon>Eukaryota</taxon>
        <taxon>Metazoa</taxon>
        <taxon>Spiralia</taxon>
        <taxon>Lophotrochozoa</taxon>
        <taxon>Platyhelminthes</taxon>
        <taxon>Monogenea</taxon>
        <taxon>Polyopisthocotylea</taxon>
        <taxon>Polystomatidea</taxon>
        <taxon>Polystomatidae</taxon>
        <taxon>Protopolystoma</taxon>
    </lineage>
</organism>
<gene>
    <name evidence="1" type="ORF">PXEA_LOCUS23685</name>
</gene>
<dbReference type="EMBL" id="CAAALY010110648">
    <property type="protein sequence ID" value="VEL30245.1"/>
    <property type="molecule type" value="Genomic_DNA"/>
</dbReference>
<evidence type="ECO:0000313" key="2">
    <source>
        <dbReference type="Proteomes" id="UP000784294"/>
    </source>
</evidence>